<dbReference type="PANTHER" id="PTHR44586:SF26">
    <property type="entry name" value="F-BOX DOMAIN-CONTAINING PROTEIN"/>
    <property type="match status" value="1"/>
</dbReference>
<dbReference type="InterPro" id="IPR005174">
    <property type="entry name" value="KIB1-4_b-propeller"/>
</dbReference>
<dbReference type="PROSITE" id="PS50181">
    <property type="entry name" value="FBOX"/>
    <property type="match status" value="1"/>
</dbReference>
<evidence type="ECO:0000259" key="1">
    <source>
        <dbReference type="PROSITE" id="PS50181"/>
    </source>
</evidence>
<organism evidence="2 3">
    <name type="scientific">Dichanthelium oligosanthes</name>
    <dbReference type="NCBI Taxonomy" id="888268"/>
    <lineage>
        <taxon>Eukaryota</taxon>
        <taxon>Viridiplantae</taxon>
        <taxon>Streptophyta</taxon>
        <taxon>Embryophyta</taxon>
        <taxon>Tracheophyta</taxon>
        <taxon>Spermatophyta</taxon>
        <taxon>Magnoliopsida</taxon>
        <taxon>Liliopsida</taxon>
        <taxon>Poales</taxon>
        <taxon>Poaceae</taxon>
        <taxon>PACMAD clade</taxon>
        <taxon>Panicoideae</taxon>
        <taxon>Panicodae</taxon>
        <taxon>Paniceae</taxon>
        <taxon>Dichantheliinae</taxon>
        <taxon>Dichanthelium</taxon>
    </lineage>
</organism>
<protein>
    <recommendedName>
        <fullName evidence="1">F-box domain-containing protein</fullName>
    </recommendedName>
</protein>
<comment type="caution">
    <text evidence="2">The sequence shown here is derived from an EMBL/GenBank/DDBJ whole genome shotgun (WGS) entry which is preliminary data.</text>
</comment>
<feature type="domain" description="F-box" evidence="1">
    <location>
        <begin position="11"/>
        <end position="60"/>
    </location>
</feature>
<gene>
    <name evidence="2" type="ORF">BAE44_0002440</name>
</gene>
<reference evidence="2 3" key="1">
    <citation type="submission" date="2016-09" db="EMBL/GenBank/DDBJ databases">
        <title>The draft genome of Dichanthelium oligosanthes: A C3 panicoid grass species.</title>
        <authorList>
            <person name="Studer A.J."/>
            <person name="Schnable J.C."/>
            <person name="Brutnell T.P."/>
        </authorList>
    </citation>
    <scope>NUCLEOTIDE SEQUENCE [LARGE SCALE GENOMIC DNA]</scope>
    <source>
        <strain evidence="3">cv. Kellogg 1175</strain>
        <tissue evidence="2">Leaf</tissue>
    </source>
</reference>
<dbReference type="EMBL" id="LWDX02008902">
    <property type="protein sequence ID" value="OEL36541.1"/>
    <property type="molecule type" value="Genomic_DNA"/>
</dbReference>
<dbReference type="Gene3D" id="1.20.1280.50">
    <property type="match status" value="1"/>
</dbReference>
<dbReference type="PANTHER" id="PTHR44586">
    <property type="entry name" value="F-BOX DOMAIN CONTAINING PROTEIN, EXPRESSED"/>
    <property type="match status" value="1"/>
</dbReference>
<name>A0A1E5WGN3_9POAL</name>
<dbReference type="Proteomes" id="UP000095767">
    <property type="component" value="Unassembled WGS sequence"/>
</dbReference>
<accession>A0A1E5WGN3</accession>
<keyword evidence="3" id="KW-1185">Reference proteome</keyword>
<dbReference type="Pfam" id="PF03478">
    <property type="entry name" value="Beta-prop_KIB1-4"/>
    <property type="match status" value="1"/>
</dbReference>
<dbReference type="InterPro" id="IPR001810">
    <property type="entry name" value="F-box_dom"/>
</dbReference>
<sequence length="151" mass="16380">MGDDTSSSSPARDWSQLPLDLLVSVFSLLEIRDLFASTTVSLDWRAGCTAARQLGLWPDQGPYLVYSSADSDRGTATLHNISTGRSFHGPLPDPPFRSRHIVGSSHGWLVIADKQSNLHLLNPVTGAQIALPPAQSMIGVKALFNRARWSS</sequence>
<proteinExistence type="predicted"/>
<evidence type="ECO:0000313" key="2">
    <source>
        <dbReference type="EMBL" id="OEL36541.1"/>
    </source>
</evidence>
<dbReference type="SUPFAM" id="SSF81383">
    <property type="entry name" value="F-box domain"/>
    <property type="match status" value="1"/>
</dbReference>
<dbReference type="STRING" id="888268.A0A1E5WGN3"/>
<dbReference type="OrthoDB" id="692376at2759"/>
<dbReference type="InterPro" id="IPR036047">
    <property type="entry name" value="F-box-like_dom_sf"/>
</dbReference>
<evidence type="ECO:0000313" key="3">
    <source>
        <dbReference type="Proteomes" id="UP000095767"/>
    </source>
</evidence>
<dbReference type="AlphaFoldDB" id="A0A1E5WGN3"/>
<dbReference type="CDD" id="cd09917">
    <property type="entry name" value="F-box_SF"/>
    <property type="match status" value="1"/>
</dbReference>
<dbReference type="Pfam" id="PF00646">
    <property type="entry name" value="F-box"/>
    <property type="match status" value="1"/>
</dbReference>